<dbReference type="RefSeq" id="WP_014258096.1">
    <property type="nucleotide sequence ID" value="NZ_CP046796.1"/>
</dbReference>
<dbReference type="InterPro" id="IPR001123">
    <property type="entry name" value="LeuE-type"/>
</dbReference>
<sequence>MEHHTLLLFTIACLSINLIPGPDVIYIVSNTMKGKMAAGMKAALGLGVGYVVHTLAACLGLSALILSSALAFSVVKWLGAAYLIYLGVKSLLAMWKGGSQLNVDTHSQAPQNIFMQGMIVSVLNPKVALFFLSFLPQFIDLAAGSASLQLFTFGLVFSLLATLCNVLYATAGSWLLSSPKASRYSRTLEGVSGVLLIGLAGKIAVSDR</sequence>
<evidence type="ECO:0000313" key="8">
    <source>
        <dbReference type="Proteomes" id="UP000051221"/>
    </source>
</evidence>
<evidence type="ECO:0000256" key="5">
    <source>
        <dbReference type="ARBA" id="ARBA00023136"/>
    </source>
</evidence>
<dbReference type="InParanoid" id="A0A0Q2RV94"/>
<feature type="transmembrane region" description="Helical" evidence="6">
    <location>
        <begin position="188"/>
        <end position="205"/>
    </location>
</feature>
<feature type="transmembrane region" description="Helical" evidence="6">
    <location>
        <begin position="151"/>
        <end position="176"/>
    </location>
</feature>
<feature type="transmembrane region" description="Helical" evidence="6">
    <location>
        <begin position="77"/>
        <end position="95"/>
    </location>
</feature>
<feature type="transmembrane region" description="Helical" evidence="6">
    <location>
        <begin position="116"/>
        <end position="139"/>
    </location>
</feature>
<protein>
    <submittedName>
        <fullName evidence="7">Lysine transporter LysE</fullName>
    </submittedName>
</protein>
<comment type="caution">
    <text evidence="7">The sequence shown here is derived from an EMBL/GenBank/DDBJ whole genome shotgun (WGS) entry which is preliminary data.</text>
</comment>
<dbReference type="AlphaFoldDB" id="A0A0Q2RV94"/>
<dbReference type="Pfam" id="PF01810">
    <property type="entry name" value="LysE"/>
    <property type="match status" value="1"/>
</dbReference>
<dbReference type="OMA" id="INANDPM"/>
<evidence type="ECO:0000313" key="7">
    <source>
        <dbReference type="EMBL" id="KQH87998.1"/>
    </source>
</evidence>
<keyword evidence="5 6" id="KW-0472">Membrane</keyword>
<name>A0A0Q2RV94_VIBFU</name>
<comment type="subcellular location">
    <subcellularLocation>
        <location evidence="1">Cell membrane</location>
        <topology evidence="1">Multi-pass membrane protein</topology>
    </subcellularLocation>
</comment>
<dbReference type="PANTHER" id="PTHR30086:SF20">
    <property type="entry name" value="ARGININE EXPORTER PROTEIN ARGO-RELATED"/>
    <property type="match status" value="1"/>
</dbReference>
<reference evidence="7 8" key="1">
    <citation type="submission" date="2015-08" db="EMBL/GenBank/DDBJ databases">
        <title>Antibacterial properties of a collection of Vibrionaceae strains.</title>
        <authorList>
            <person name="Giubergia S."/>
        </authorList>
    </citation>
    <scope>NUCLEOTIDE SEQUENCE [LARGE SCALE GENOMIC DNA]</scope>
    <source>
        <strain evidence="7 8">S0821</strain>
    </source>
</reference>
<feature type="transmembrane region" description="Helical" evidence="6">
    <location>
        <begin position="6"/>
        <end position="28"/>
    </location>
</feature>
<organism evidence="7 8">
    <name type="scientific">Vibrio furnissii</name>
    <dbReference type="NCBI Taxonomy" id="29494"/>
    <lineage>
        <taxon>Bacteria</taxon>
        <taxon>Pseudomonadati</taxon>
        <taxon>Pseudomonadota</taxon>
        <taxon>Gammaproteobacteria</taxon>
        <taxon>Vibrionales</taxon>
        <taxon>Vibrionaceae</taxon>
        <taxon>Vibrio</taxon>
    </lineage>
</organism>
<evidence type="ECO:0000256" key="6">
    <source>
        <dbReference type="SAM" id="Phobius"/>
    </source>
</evidence>
<keyword evidence="2" id="KW-1003">Cell membrane</keyword>
<dbReference type="GO" id="GO:0005886">
    <property type="term" value="C:plasma membrane"/>
    <property type="evidence" value="ECO:0007669"/>
    <property type="project" value="UniProtKB-SubCell"/>
</dbReference>
<gene>
    <name evidence="7" type="ORF">AMR76_01540</name>
</gene>
<dbReference type="PIRSF" id="PIRSF006324">
    <property type="entry name" value="LeuE"/>
    <property type="match status" value="1"/>
</dbReference>
<dbReference type="Proteomes" id="UP000051221">
    <property type="component" value="Unassembled WGS sequence"/>
</dbReference>
<evidence type="ECO:0000256" key="4">
    <source>
        <dbReference type="ARBA" id="ARBA00022989"/>
    </source>
</evidence>
<feature type="transmembrane region" description="Helical" evidence="6">
    <location>
        <begin position="48"/>
        <end position="71"/>
    </location>
</feature>
<keyword evidence="4 6" id="KW-1133">Transmembrane helix</keyword>
<evidence type="ECO:0000256" key="2">
    <source>
        <dbReference type="ARBA" id="ARBA00022475"/>
    </source>
</evidence>
<evidence type="ECO:0000256" key="3">
    <source>
        <dbReference type="ARBA" id="ARBA00022692"/>
    </source>
</evidence>
<evidence type="ECO:0000256" key="1">
    <source>
        <dbReference type="ARBA" id="ARBA00004651"/>
    </source>
</evidence>
<dbReference type="EMBL" id="LKHS01000001">
    <property type="protein sequence ID" value="KQH87998.1"/>
    <property type="molecule type" value="Genomic_DNA"/>
</dbReference>
<keyword evidence="8" id="KW-1185">Reference proteome</keyword>
<dbReference type="PANTHER" id="PTHR30086">
    <property type="entry name" value="ARGININE EXPORTER PROTEIN ARGO"/>
    <property type="match status" value="1"/>
</dbReference>
<keyword evidence="3 6" id="KW-0812">Transmembrane</keyword>
<dbReference type="GO" id="GO:0015171">
    <property type="term" value="F:amino acid transmembrane transporter activity"/>
    <property type="evidence" value="ECO:0007669"/>
    <property type="project" value="TreeGrafter"/>
</dbReference>
<dbReference type="OrthoDB" id="9804822at2"/>
<proteinExistence type="predicted"/>
<accession>A0A0Q2RV94</accession>